<reference evidence="5" key="2">
    <citation type="submission" date="2025-09" db="UniProtKB">
        <authorList>
            <consortium name="Ensembl"/>
        </authorList>
    </citation>
    <scope>IDENTIFICATION</scope>
</reference>
<comment type="similarity">
    <text evidence="1">Belongs to the Bcl-2 family.</text>
</comment>
<dbReference type="PROSITE" id="PS50062">
    <property type="entry name" value="BCL2_FAMILY"/>
    <property type="match status" value="1"/>
</dbReference>
<accession>A0A3Q3QYY1</accession>
<dbReference type="PANTHER" id="PTHR11256:SF46">
    <property type="entry name" value="INDUCED MYELOID LEUKEMIA CELL DIFFERENTIATION PROTEIN MCL-1"/>
    <property type="match status" value="1"/>
</dbReference>
<dbReference type="InterPro" id="IPR036834">
    <property type="entry name" value="Bcl-2-like_sf"/>
</dbReference>
<evidence type="ECO:0000256" key="3">
    <source>
        <dbReference type="SAM" id="Phobius"/>
    </source>
</evidence>
<protein>
    <recommendedName>
        <fullName evidence="4">Bcl-2 Bcl-2 homology region 1-3 domain-containing protein</fullName>
    </recommendedName>
</protein>
<dbReference type="GO" id="GO:0001836">
    <property type="term" value="P:release of cytochrome c from mitochondria"/>
    <property type="evidence" value="ECO:0007669"/>
    <property type="project" value="TreeGrafter"/>
</dbReference>
<dbReference type="PRINTS" id="PR01862">
    <property type="entry name" value="BCL2FAMILY"/>
</dbReference>
<dbReference type="Gene3D" id="1.10.437.10">
    <property type="entry name" value="Blc2-like"/>
    <property type="match status" value="1"/>
</dbReference>
<evidence type="ECO:0000256" key="1">
    <source>
        <dbReference type="ARBA" id="ARBA00009458"/>
    </source>
</evidence>
<dbReference type="GO" id="GO:0008630">
    <property type="term" value="P:intrinsic apoptotic signaling pathway in response to DNA damage"/>
    <property type="evidence" value="ECO:0007669"/>
    <property type="project" value="TreeGrafter"/>
</dbReference>
<dbReference type="GO" id="GO:0005741">
    <property type="term" value="C:mitochondrial outer membrane"/>
    <property type="evidence" value="ECO:0007669"/>
    <property type="project" value="TreeGrafter"/>
</dbReference>
<dbReference type="InterPro" id="IPR026298">
    <property type="entry name" value="Bcl-2_fam"/>
</dbReference>
<feature type="domain" description="Bcl-2 Bcl-2 homology region 1-3" evidence="4">
    <location>
        <begin position="17"/>
        <end position="112"/>
    </location>
</feature>
<dbReference type="GO" id="GO:0042981">
    <property type="term" value="P:regulation of apoptotic process"/>
    <property type="evidence" value="ECO:0007669"/>
    <property type="project" value="InterPro"/>
</dbReference>
<evidence type="ECO:0000313" key="5">
    <source>
        <dbReference type="Ensembl" id="ENSMALP00000023036.1"/>
    </source>
</evidence>
<organism evidence="5 6">
    <name type="scientific">Monopterus albus</name>
    <name type="common">Swamp eel</name>
    <dbReference type="NCBI Taxonomy" id="43700"/>
    <lineage>
        <taxon>Eukaryota</taxon>
        <taxon>Metazoa</taxon>
        <taxon>Chordata</taxon>
        <taxon>Craniata</taxon>
        <taxon>Vertebrata</taxon>
        <taxon>Euteleostomi</taxon>
        <taxon>Actinopterygii</taxon>
        <taxon>Neopterygii</taxon>
        <taxon>Teleostei</taxon>
        <taxon>Neoteleostei</taxon>
        <taxon>Acanthomorphata</taxon>
        <taxon>Anabantaria</taxon>
        <taxon>Synbranchiformes</taxon>
        <taxon>Synbranchidae</taxon>
        <taxon>Monopterus</taxon>
    </lineage>
</organism>
<feature type="transmembrane region" description="Helical" evidence="3">
    <location>
        <begin position="7"/>
        <end position="26"/>
    </location>
</feature>
<keyword evidence="3" id="KW-0472">Membrane</keyword>
<dbReference type="PANTHER" id="PTHR11256">
    <property type="entry name" value="BCL-2 RELATED"/>
    <property type="match status" value="1"/>
</dbReference>
<dbReference type="SMART" id="SM00337">
    <property type="entry name" value="BCL"/>
    <property type="match status" value="1"/>
</dbReference>
<dbReference type="GO" id="GO:0015267">
    <property type="term" value="F:channel activity"/>
    <property type="evidence" value="ECO:0007669"/>
    <property type="project" value="TreeGrafter"/>
</dbReference>
<dbReference type="InterPro" id="IPR046371">
    <property type="entry name" value="Bcl-2_BH1-3"/>
</dbReference>
<evidence type="ECO:0000259" key="4">
    <source>
        <dbReference type="SMART" id="SM00337"/>
    </source>
</evidence>
<dbReference type="STRING" id="43700.ENSMALP00000023036"/>
<proteinExistence type="inferred from homology"/>
<dbReference type="GO" id="GO:0097192">
    <property type="term" value="P:extrinsic apoptotic signaling pathway in absence of ligand"/>
    <property type="evidence" value="ECO:0007669"/>
    <property type="project" value="TreeGrafter"/>
</dbReference>
<dbReference type="GO" id="GO:0051400">
    <property type="term" value="F:BH domain binding"/>
    <property type="evidence" value="ECO:0007669"/>
    <property type="project" value="TreeGrafter"/>
</dbReference>
<keyword evidence="3" id="KW-0812">Transmembrane</keyword>
<dbReference type="Ensembl" id="ENSMALT00000023474.1">
    <property type="protein sequence ID" value="ENSMALP00000023036.1"/>
    <property type="gene ID" value="ENSMALG00000016071.1"/>
</dbReference>
<dbReference type="Pfam" id="PF00452">
    <property type="entry name" value="Bcl-2"/>
    <property type="match status" value="1"/>
</dbReference>
<name>A0A3Q3QYY1_MONAL</name>
<keyword evidence="6" id="KW-1185">Reference proteome</keyword>
<feature type="transmembrane region" description="Helical" evidence="3">
    <location>
        <begin position="129"/>
        <end position="146"/>
    </location>
</feature>
<keyword evidence="3" id="KW-1133">Transmembrane helix</keyword>
<dbReference type="AlphaFoldDB" id="A0A3Q3QYY1"/>
<dbReference type="InterPro" id="IPR002475">
    <property type="entry name" value="Bcl2-like"/>
</dbReference>
<evidence type="ECO:0000313" key="6">
    <source>
        <dbReference type="Proteomes" id="UP000261600"/>
    </source>
</evidence>
<evidence type="ECO:0000256" key="2">
    <source>
        <dbReference type="ARBA" id="ARBA00022703"/>
    </source>
</evidence>
<sequence length="147" mass="16345">MWRLQRILLAARICRFRLGFLIWTLYFKGMIATLSSHDGGSVVRSIGLVAGSIFADGTANWGRVASLVAFGATVCRYLKERGGEDCTEQMGEEISAYLLTDQKEWLIKNDSWDGFVTFFANSESTLRRNILVTFVGIGVITLALLIV</sequence>
<dbReference type="GO" id="GO:0008053">
    <property type="term" value="P:mitochondrial fusion"/>
    <property type="evidence" value="ECO:0007669"/>
    <property type="project" value="TreeGrafter"/>
</dbReference>
<reference evidence="5" key="1">
    <citation type="submission" date="2025-08" db="UniProtKB">
        <authorList>
            <consortium name="Ensembl"/>
        </authorList>
    </citation>
    <scope>IDENTIFICATION</scope>
</reference>
<keyword evidence="2" id="KW-0053">Apoptosis</keyword>
<dbReference type="Proteomes" id="UP000261600">
    <property type="component" value="Unplaced"/>
</dbReference>
<dbReference type="CDD" id="cd06845">
    <property type="entry name" value="Bcl-2_like"/>
    <property type="match status" value="1"/>
</dbReference>
<dbReference type="SUPFAM" id="SSF56854">
    <property type="entry name" value="Bcl-2 inhibitors of programmed cell death"/>
    <property type="match status" value="1"/>
</dbReference>